<evidence type="ECO:0000259" key="1">
    <source>
        <dbReference type="PROSITE" id="PS51352"/>
    </source>
</evidence>
<protein>
    <submittedName>
        <fullName evidence="2">Thioredoxin-like negative regulator of GroEL</fullName>
    </submittedName>
</protein>
<dbReference type="PROSITE" id="PS51352">
    <property type="entry name" value="THIOREDOXIN_2"/>
    <property type="match status" value="1"/>
</dbReference>
<dbReference type="PANTHER" id="PTHR43601:SF3">
    <property type="entry name" value="THIOREDOXIN, MITOCHONDRIAL"/>
    <property type="match status" value="1"/>
</dbReference>
<dbReference type="RefSeq" id="WP_307016283.1">
    <property type="nucleotide sequence ID" value="NZ_JAUANV010000017.1"/>
</dbReference>
<dbReference type="SUPFAM" id="SSF52833">
    <property type="entry name" value="Thioredoxin-like"/>
    <property type="match status" value="1"/>
</dbReference>
<dbReference type="InterPro" id="IPR036249">
    <property type="entry name" value="Thioredoxin-like_sf"/>
</dbReference>
<dbReference type="InterPro" id="IPR013766">
    <property type="entry name" value="Thioredoxin_domain"/>
</dbReference>
<name>A0ABT9XIV3_9BACL</name>
<evidence type="ECO:0000313" key="2">
    <source>
        <dbReference type="EMBL" id="MDQ0190242.1"/>
    </source>
</evidence>
<dbReference type="Proteomes" id="UP001232973">
    <property type="component" value="Unassembled WGS sequence"/>
</dbReference>
<sequence length="109" mass="12581">MLELTTAEAFADFIREGRAVVEFYTTWCPDCKRIEPYLPEWEAQYQGSFRMARANAEEIPEVSEQFDVKGIPSFLVFENGELVNRLYSRDAKTKQQVAAFLDQAYISVV</sequence>
<accession>A0ABT9XIV3</accession>
<feature type="domain" description="Thioredoxin" evidence="1">
    <location>
        <begin position="1"/>
        <end position="106"/>
    </location>
</feature>
<dbReference type="Gene3D" id="3.40.30.10">
    <property type="entry name" value="Glutaredoxin"/>
    <property type="match status" value="1"/>
</dbReference>
<keyword evidence="3" id="KW-1185">Reference proteome</keyword>
<dbReference type="PANTHER" id="PTHR43601">
    <property type="entry name" value="THIOREDOXIN, MITOCHONDRIAL"/>
    <property type="match status" value="1"/>
</dbReference>
<reference evidence="2 3" key="1">
    <citation type="submission" date="2023-07" db="EMBL/GenBank/DDBJ databases">
        <title>Genomic Encyclopedia of Type Strains, Phase IV (KMG-IV): sequencing the most valuable type-strain genomes for metagenomic binning, comparative biology and taxonomic classification.</title>
        <authorList>
            <person name="Goeker M."/>
        </authorList>
    </citation>
    <scope>NUCLEOTIDE SEQUENCE [LARGE SCALE GENOMIC DNA]</scope>
    <source>
        <strain evidence="2 3">DSM 4006</strain>
    </source>
</reference>
<comment type="caution">
    <text evidence="2">The sequence shown here is derived from an EMBL/GenBank/DDBJ whole genome shotgun (WGS) entry which is preliminary data.</text>
</comment>
<gene>
    <name evidence="2" type="ORF">J2S03_002106</name>
</gene>
<dbReference type="PRINTS" id="PR00421">
    <property type="entry name" value="THIOREDOXIN"/>
</dbReference>
<dbReference type="Pfam" id="PF00085">
    <property type="entry name" value="Thioredoxin"/>
    <property type="match status" value="1"/>
</dbReference>
<proteinExistence type="predicted"/>
<dbReference type="EMBL" id="JAUSTP010000016">
    <property type="protein sequence ID" value="MDQ0190242.1"/>
    <property type="molecule type" value="Genomic_DNA"/>
</dbReference>
<dbReference type="CDD" id="cd02947">
    <property type="entry name" value="TRX_family"/>
    <property type="match status" value="1"/>
</dbReference>
<evidence type="ECO:0000313" key="3">
    <source>
        <dbReference type="Proteomes" id="UP001232973"/>
    </source>
</evidence>
<organism evidence="2 3">
    <name type="scientific">Alicyclobacillus cycloheptanicus</name>
    <dbReference type="NCBI Taxonomy" id="1457"/>
    <lineage>
        <taxon>Bacteria</taxon>
        <taxon>Bacillati</taxon>
        <taxon>Bacillota</taxon>
        <taxon>Bacilli</taxon>
        <taxon>Bacillales</taxon>
        <taxon>Alicyclobacillaceae</taxon>
        <taxon>Alicyclobacillus</taxon>
    </lineage>
</organism>